<dbReference type="Gene3D" id="3.40.50.150">
    <property type="entry name" value="Vaccinia Virus protein VP39"/>
    <property type="match status" value="1"/>
</dbReference>
<dbReference type="Proteomes" id="UP000655759">
    <property type="component" value="Unassembled WGS sequence"/>
</dbReference>
<evidence type="ECO:0008006" key="3">
    <source>
        <dbReference type="Google" id="ProtNLM"/>
    </source>
</evidence>
<dbReference type="Pfam" id="PF13489">
    <property type="entry name" value="Methyltransf_23"/>
    <property type="match status" value="1"/>
</dbReference>
<gene>
    <name evidence="1" type="ORF">NUZ5A_20426</name>
</gene>
<sequence>MSLKSKIKTYFFQFTYPAVLHPTYVLRIKNRKRLPMLILGFLPISRLILINESFTAKYWERINNVGTLDEHFVLLNFDLRPPSKILDIGCGNSSISLGLASFGYDIIGIDFRYAGYSHKNFTYLKENFYDYDFKEQSFECILAISVLEHIGMGHYGEQPVENGDMVAMSKIKSLLKPNGVIFISVPGGKRMIYEKNGIRYIRVFDPKQIEDLCSGLVIEKELFFRKIDQDWFECTREELEQVQYVDEDVGAILIKARLPA</sequence>
<evidence type="ECO:0000313" key="2">
    <source>
        <dbReference type="Proteomes" id="UP000655759"/>
    </source>
</evidence>
<dbReference type="EMBL" id="CAJNAQ010000002">
    <property type="protein sequence ID" value="CAE6488202.1"/>
    <property type="molecule type" value="Genomic_DNA"/>
</dbReference>
<name>A0A812EYE3_9ARCH</name>
<comment type="caution">
    <text evidence="1">The sequence shown here is derived from an EMBL/GenBank/DDBJ whole genome shotgun (WGS) entry which is preliminary data.</text>
</comment>
<dbReference type="InterPro" id="IPR029063">
    <property type="entry name" value="SAM-dependent_MTases_sf"/>
</dbReference>
<reference evidence="1" key="1">
    <citation type="submission" date="2021-02" db="EMBL/GenBank/DDBJ databases">
        <authorList>
            <person name="Han P."/>
        </authorList>
    </citation>
    <scope>NUCLEOTIDE SEQUENCE</scope>
    <source>
        <strain evidence="1">Candidatus Nitrosotenuis uzonensis 5A</strain>
    </source>
</reference>
<accession>A0A812EYE3</accession>
<protein>
    <recommendedName>
        <fullName evidence="3">Methyltransferase type 11 domain-containing protein</fullName>
    </recommendedName>
</protein>
<dbReference type="AlphaFoldDB" id="A0A812EYE3"/>
<evidence type="ECO:0000313" key="1">
    <source>
        <dbReference type="EMBL" id="CAE6488202.1"/>
    </source>
</evidence>
<dbReference type="RefSeq" id="WP_205098216.1">
    <property type="nucleotide sequence ID" value="NZ_CAJNAQ010000002.1"/>
</dbReference>
<organism evidence="1 2">
    <name type="scientific">Candidatus Nitrosotenuis uzonensis</name>
    <dbReference type="NCBI Taxonomy" id="1407055"/>
    <lineage>
        <taxon>Archaea</taxon>
        <taxon>Nitrososphaerota</taxon>
        <taxon>Candidatus Nitrosotenuis</taxon>
    </lineage>
</organism>
<dbReference type="SUPFAM" id="SSF53335">
    <property type="entry name" value="S-adenosyl-L-methionine-dependent methyltransferases"/>
    <property type="match status" value="1"/>
</dbReference>
<dbReference type="CDD" id="cd02440">
    <property type="entry name" value="AdoMet_MTases"/>
    <property type="match status" value="1"/>
</dbReference>
<proteinExistence type="predicted"/>